<gene>
    <name evidence="1" type="ORF">GO986_17750</name>
</gene>
<proteinExistence type="predicted"/>
<dbReference type="Proteomes" id="UP000483286">
    <property type="component" value="Unassembled WGS sequence"/>
</dbReference>
<sequence length="235" mass="26159">MTKITDQPTYWYYDPENRAAPVRQLPWGTADQCNLSAPFQTQEAAELSRQAAHLAAQPQAWARAEEARRINAANGWGLGFELSHIPRYLALIHSEITEAACEAEPAKINHELGDVIVRALDLAHLTDPQATRLWFADPLNQSAVGTWGRNHPQHLWPTGALLYLHTITSRALEAYRKTEDDGRLRHNVVTELKTLVAYVVACMRVVQVDADPEAIVGKILAANATRGHRHGGRRA</sequence>
<evidence type="ECO:0000313" key="1">
    <source>
        <dbReference type="EMBL" id="MVN88583.1"/>
    </source>
</evidence>
<name>A0A7C9MAS2_9DEIO</name>
<dbReference type="AlphaFoldDB" id="A0A7C9MAS2"/>
<dbReference type="EMBL" id="WQLB01000031">
    <property type="protein sequence ID" value="MVN88583.1"/>
    <property type="molecule type" value="Genomic_DNA"/>
</dbReference>
<comment type="caution">
    <text evidence="1">The sequence shown here is derived from an EMBL/GenBank/DDBJ whole genome shotgun (WGS) entry which is preliminary data.</text>
</comment>
<accession>A0A7C9MAS2</accession>
<evidence type="ECO:0000313" key="2">
    <source>
        <dbReference type="Proteomes" id="UP000483286"/>
    </source>
</evidence>
<organism evidence="1 2">
    <name type="scientific">Deinococcus arboris</name>
    <dbReference type="NCBI Taxonomy" id="2682977"/>
    <lineage>
        <taxon>Bacteria</taxon>
        <taxon>Thermotogati</taxon>
        <taxon>Deinococcota</taxon>
        <taxon>Deinococci</taxon>
        <taxon>Deinococcales</taxon>
        <taxon>Deinococcaceae</taxon>
        <taxon>Deinococcus</taxon>
    </lineage>
</organism>
<dbReference type="RefSeq" id="WP_157460643.1">
    <property type="nucleotide sequence ID" value="NZ_WQLB01000031.1"/>
</dbReference>
<reference evidence="1 2" key="1">
    <citation type="submission" date="2019-12" db="EMBL/GenBank/DDBJ databases">
        <title>Deinococcus sp. HMF7620 Genome sequencing and assembly.</title>
        <authorList>
            <person name="Kang H."/>
            <person name="Kim H."/>
            <person name="Joh K."/>
        </authorList>
    </citation>
    <scope>NUCLEOTIDE SEQUENCE [LARGE SCALE GENOMIC DNA]</scope>
    <source>
        <strain evidence="1 2">HMF7620</strain>
    </source>
</reference>
<keyword evidence="2" id="KW-1185">Reference proteome</keyword>
<protein>
    <submittedName>
        <fullName evidence="1">Uncharacterized protein</fullName>
    </submittedName>
</protein>